<accession>A0A2S9XAZ7</accession>
<keyword evidence="9" id="KW-1185">Reference proteome</keyword>
<comment type="caution">
    <text evidence="8">The sequence shown here is derived from an EMBL/GenBank/DDBJ whole genome shotgun (WGS) entry which is preliminary data.</text>
</comment>
<dbReference type="SMART" id="SM00028">
    <property type="entry name" value="TPR"/>
    <property type="match status" value="3"/>
</dbReference>
<organism evidence="8 9">
    <name type="scientific">Enhygromyxa salina</name>
    <dbReference type="NCBI Taxonomy" id="215803"/>
    <lineage>
        <taxon>Bacteria</taxon>
        <taxon>Pseudomonadati</taxon>
        <taxon>Myxococcota</taxon>
        <taxon>Polyangia</taxon>
        <taxon>Nannocystales</taxon>
        <taxon>Nannocystaceae</taxon>
        <taxon>Enhygromyxa</taxon>
    </lineage>
</organism>
<dbReference type="Gene3D" id="1.25.40.10">
    <property type="entry name" value="Tetratricopeptide repeat domain"/>
    <property type="match status" value="2"/>
</dbReference>
<comment type="subcellular location">
    <subcellularLocation>
        <location evidence="1">Membrane</location>
        <topology evidence="1">Single-pass membrane protein</topology>
    </subcellularLocation>
</comment>
<keyword evidence="3" id="KW-0677">Repeat</keyword>
<dbReference type="SUPFAM" id="SSF48452">
    <property type="entry name" value="TPR-like"/>
    <property type="match status" value="2"/>
</dbReference>
<reference evidence="8 9" key="1">
    <citation type="submission" date="2018-03" db="EMBL/GenBank/DDBJ databases">
        <title>Draft Genome Sequences of the Obligatory Marine Myxobacteria Enhygromyxa salina SWB005.</title>
        <authorList>
            <person name="Poehlein A."/>
            <person name="Moghaddam J.A."/>
            <person name="Harms H."/>
            <person name="Alanjari M."/>
            <person name="Koenig G.M."/>
            <person name="Daniel R."/>
            <person name="Schaeberle T.F."/>
        </authorList>
    </citation>
    <scope>NUCLEOTIDE SEQUENCE [LARGE SCALE GENOMIC DNA]</scope>
    <source>
        <strain evidence="8 9">SWB005</strain>
    </source>
</reference>
<evidence type="ECO:0000256" key="4">
    <source>
        <dbReference type="ARBA" id="ARBA00022803"/>
    </source>
</evidence>
<evidence type="ECO:0000256" key="6">
    <source>
        <dbReference type="ARBA" id="ARBA00023136"/>
    </source>
</evidence>
<evidence type="ECO:0000256" key="7">
    <source>
        <dbReference type="ARBA" id="ARBA00038030"/>
    </source>
</evidence>
<keyword evidence="4" id="KW-0802">TPR repeat</keyword>
<dbReference type="GO" id="GO:0030943">
    <property type="term" value="F:mitochondrion targeting sequence binding"/>
    <property type="evidence" value="ECO:0007669"/>
    <property type="project" value="TreeGrafter"/>
</dbReference>
<proteinExistence type="inferred from homology"/>
<dbReference type="GO" id="GO:0008320">
    <property type="term" value="F:protein transmembrane transporter activity"/>
    <property type="evidence" value="ECO:0007669"/>
    <property type="project" value="TreeGrafter"/>
</dbReference>
<comment type="similarity">
    <text evidence="7">Belongs to the Tom70 family.</text>
</comment>
<dbReference type="GO" id="GO:0030150">
    <property type="term" value="P:protein import into mitochondrial matrix"/>
    <property type="evidence" value="ECO:0007669"/>
    <property type="project" value="TreeGrafter"/>
</dbReference>
<evidence type="ECO:0000256" key="2">
    <source>
        <dbReference type="ARBA" id="ARBA00022692"/>
    </source>
</evidence>
<dbReference type="InterPro" id="IPR011990">
    <property type="entry name" value="TPR-like_helical_dom_sf"/>
</dbReference>
<sequence>MRLPLPLPNWMGAWPPGVRPRCAHVTRAGVELLLVRPEGGWALVQCRRAGPRAEARTLAIDPSLAERAELVARAFEHALGRSGSAALGWLDAAPEALAQIERGEAQLGDLSGRELLELLDDGLDDPELLVELSARSDSPLVAAAVVQRLVAREQLSAALTVWERGSEAIVAAAEQTPSLLACATVMESLRGDGVAATALAERLGERASDPALHEAVAASWIALRDPSAAAVHLRARAQIEPSVGAWEYLMATAALARDPDLVVEAAARARALGADDRAAHVRAMIQSGAFEAAEATVREQLDAEPESSALQVELASLLLRRVALDEADALAKKALSSTPELADAHAVRGGVAVLRSEASAARAHLDRALELEPEHPQARLWRAEAILKSEPEADPSTDPHLRLGHLANEDLFGAPFDDTALWQILFALVRSRIDPALALHGPLAYFHRALLRDLHPPELHEPALATDAGTVELLWQTLARFGGSRSAPFSMLASEGDEPSAPDLILCEELASTQVQATRCQHRLLTTPVEQVLAGFEVLAERYPDSPHPHTYTAEIELWRGNYQRAWELTDAMWTRTGTRWSYIGSGAALGLLGRHEQALERWRIGRERFKTFLGHEATYCHRGEVYRLMGRLDEARADLLQATRASETRVGAWINLALVMLADTDGEDALAPVLDQIDGLAPVLVWEASRAAADTPAIRVDRRRPRPVLERALQLMRGNRSSVMHTFVDDRGRLRVTPDRHLEIWSRVAQRLRALPEHGLGSALLSDLIDANQARS</sequence>
<evidence type="ECO:0000256" key="1">
    <source>
        <dbReference type="ARBA" id="ARBA00004167"/>
    </source>
</evidence>
<evidence type="ECO:0000313" key="9">
    <source>
        <dbReference type="Proteomes" id="UP000237968"/>
    </source>
</evidence>
<dbReference type="PANTHER" id="PTHR46208">
    <property type="entry name" value="MITOCHONDRIAL IMPORT RECEPTOR SUBUNIT TOM70"/>
    <property type="match status" value="1"/>
</dbReference>
<dbReference type="EMBL" id="PVNK01000301">
    <property type="protein sequence ID" value="PRP90032.1"/>
    <property type="molecule type" value="Genomic_DNA"/>
</dbReference>
<keyword evidence="5" id="KW-1133">Transmembrane helix</keyword>
<evidence type="ECO:0000256" key="3">
    <source>
        <dbReference type="ARBA" id="ARBA00022737"/>
    </source>
</evidence>
<dbReference type="InterPro" id="IPR019734">
    <property type="entry name" value="TPR_rpt"/>
</dbReference>
<evidence type="ECO:0000256" key="5">
    <source>
        <dbReference type="ARBA" id="ARBA00022989"/>
    </source>
</evidence>
<name>A0A2S9XAZ7_9BACT</name>
<keyword evidence="6" id="KW-0472">Membrane</keyword>
<protein>
    <submittedName>
        <fullName evidence="8">Tetratricopeptide repeat protein</fullName>
    </submittedName>
</protein>
<evidence type="ECO:0000313" key="8">
    <source>
        <dbReference type="EMBL" id="PRP90032.1"/>
    </source>
</evidence>
<dbReference type="Proteomes" id="UP000237968">
    <property type="component" value="Unassembled WGS sequence"/>
</dbReference>
<dbReference type="AlphaFoldDB" id="A0A2S9XAZ7"/>
<dbReference type="GO" id="GO:0016020">
    <property type="term" value="C:membrane"/>
    <property type="evidence" value="ECO:0007669"/>
    <property type="project" value="UniProtKB-SubCell"/>
</dbReference>
<keyword evidence="2" id="KW-0812">Transmembrane</keyword>
<gene>
    <name evidence="8" type="ORF">ENSA5_68560</name>
</gene>
<dbReference type="PANTHER" id="PTHR46208:SF1">
    <property type="entry name" value="MITOCHONDRIAL IMPORT RECEPTOR SUBUNIT TOM70"/>
    <property type="match status" value="1"/>
</dbReference>